<dbReference type="InterPro" id="IPR017972">
    <property type="entry name" value="Cyt_P450_CS"/>
</dbReference>
<dbReference type="InterPro" id="IPR050196">
    <property type="entry name" value="Cytochrome_P450_Monoox"/>
</dbReference>
<reference evidence="16" key="1">
    <citation type="submission" date="2025-08" db="UniProtKB">
        <authorList>
            <consortium name="RefSeq"/>
        </authorList>
    </citation>
    <scope>IDENTIFICATION</scope>
</reference>
<dbReference type="PROSITE" id="PS00086">
    <property type="entry name" value="CYTOCHROME_P450"/>
    <property type="match status" value="1"/>
</dbReference>
<evidence type="ECO:0000256" key="11">
    <source>
        <dbReference type="ARBA" id="ARBA00023033"/>
    </source>
</evidence>
<comment type="similarity">
    <text evidence="4 14">Belongs to the cytochrome P450 family.</text>
</comment>
<dbReference type="GO" id="GO:0019369">
    <property type="term" value="P:arachidonate metabolic process"/>
    <property type="evidence" value="ECO:0007669"/>
    <property type="project" value="TreeGrafter"/>
</dbReference>
<keyword evidence="7" id="KW-0256">Endoplasmic reticulum</keyword>
<proteinExistence type="inferred from homology"/>
<keyword evidence="6 13" id="KW-0479">Metal-binding</keyword>
<accession>A0A6P5R932</accession>
<evidence type="ECO:0000256" key="14">
    <source>
        <dbReference type="RuleBase" id="RU000461"/>
    </source>
</evidence>
<dbReference type="GO" id="GO:0005789">
    <property type="term" value="C:endoplasmic reticulum membrane"/>
    <property type="evidence" value="ECO:0007669"/>
    <property type="project" value="UniProtKB-SubCell"/>
</dbReference>
<evidence type="ECO:0000256" key="5">
    <source>
        <dbReference type="ARBA" id="ARBA00022617"/>
    </source>
</evidence>
<dbReference type="PRINTS" id="PR00463">
    <property type="entry name" value="EP450I"/>
</dbReference>
<keyword evidence="11 14" id="KW-0503">Monooxygenase</keyword>
<evidence type="ECO:0000256" key="1">
    <source>
        <dbReference type="ARBA" id="ARBA00001971"/>
    </source>
</evidence>
<evidence type="ECO:0000256" key="10">
    <source>
        <dbReference type="ARBA" id="ARBA00023004"/>
    </source>
</evidence>
<dbReference type="PRINTS" id="PR00385">
    <property type="entry name" value="P450"/>
</dbReference>
<keyword evidence="8" id="KW-0492">Microsome</keyword>
<dbReference type="Gene3D" id="1.10.630.10">
    <property type="entry name" value="Cytochrome P450"/>
    <property type="match status" value="1"/>
</dbReference>
<evidence type="ECO:0000256" key="6">
    <source>
        <dbReference type="ARBA" id="ARBA00022723"/>
    </source>
</evidence>
<dbReference type="Proteomes" id="UP000515126">
    <property type="component" value="Chromosome 17"/>
</dbReference>
<feature type="binding site" description="axial binding residue" evidence="13">
    <location>
        <position position="403"/>
    </location>
    <ligand>
        <name>heme</name>
        <dbReference type="ChEBI" id="CHEBI:30413"/>
    </ligand>
    <ligandPart>
        <name>Fe</name>
        <dbReference type="ChEBI" id="CHEBI:18248"/>
    </ligandPart>
</feature>
<keyword evidence="15" id="KW-1185">Reference proteome</keyword>
<dbReference type="PANTHER" id="PTHR24291">
    <property type="entry name" value="CYTOCHROME P450 FAMILY 4"/>
    <property type="match status" value="1"/>
</dbReference>
<gene>
    <name evidence="16" type="primary">LOC110312471</name>
</gene>
<evidence type="ECO:0000256" key="7">
    <source>
        <dbReference type="ARBA" id="ARBA00022824"/>
    </source>
</evidence>
<evidence type="ECO:0000256" key="9">
    <source>
        <dbReference type="ARBA" id="ARBA00023002"/>
    </source>
</evidence>
<keyword evidence="12" id="KW-0472">Membrane</keyword>
<evidence type="ECO:0000313" key="16">
    <source>
        <dbReference type="RefSeq" id="XP_021041744.1"/>
    </source>
</evidence>
<dbReference type="GO" id="GO:0005506">
    <property type="term" value="F:iron ion binding"/>
    <property type="evidence" value="ECO:0007669"/>
    <property type="project" value="InterPro"/>
</dbReference>
<dbReference type="PANTHER" id="PTHR24291:SF198">
    <property type="entry name" value="CYTOCHROME P450 4F3"/>
    <property type="match status" value="1"/>
</dbReference>
<evidence type="ECO:0000256" key="2">
    <source>
        <dbReference type="ARBA" id="ARBA00004524"/>
    </source>
</evidence>
<keyword evidence="10 13" id="KW-0408">Iron</keyword>
<dbReference type="RefSeq" id="XP_021041744.1">
    <property type="nucleotide sequence ID" value="XM_021186085.2"/>
</dbReference>
<dbReference type="AlphaFoldDB" id="A0A6P5R932"/>
<dbReference type="InterPro" id="IPR036396">
    <property type="entry name" value="Cyt_P450_sf"/>
</dbReference>
<dbReference type="SUPFAM" id="SSF48264">
    <property type="entry name" value="Cytochrome P450"/>
    <property type="match status" value="1"/>
</dbReference>
<dbReference type="InterPro" id="IPR002401">
    <property type="entry name" value="Cyt_P450_E_grp-I"/>
</dbReference>
<protein>
    <submittedName>
        <fullName evidence="16">Cytochrome P450 4F4 isoform X2</fullName>
    </submittedName>
</protein>
<dbReference type="FunFam" id="1.10.630.10:FF:000005">
    <property type="entry name" value="cytochrome P450 4F22 isoform X2"/>
    <property type="match status" value="1"/>
</dbReference>
<evidence type="ECO:0000256" key="4">
    <source>
        <dbReference type="ARBA" id="ARBA00010617"/>
    </source>
</evidence>
<dbReference type="GO" id="GO:0008391">
    <property type="term" value="F:arachidonate monooxygenase activity"/>
    <property type="evidence" value="ECO:0007669"/>
    <property type="project" value="TreeGrafter"/>
</dbReference>
<evidence type="ECO:0000256" key="8">
    <source>
        <dbReference type="ARBA" id="ARBA00022848"/>
    </source>
</evidence>
<name>A0A6P5R932_MUSCR</name>
<comment type="cofactor">
    <cofactor evidence="1 13">
        <name>heme</name>
        <dbReference type="ChEBI" id="CHEBI:30413"/>
    </cofactor>
</comment>
<comment type="subcellular location">
    <subcellularLocation>
        <location evidence="3">Endoplasmic reticulum membrane</location>
    </subcellularLocation>
    <subcellularLocation>
        <location evidence="2">Microsome membrane</location>
    </subcellularLocation>
</comment>
<dbReference type="Pfam" id="PF00067">
    <property type="entry name" value="p450"/>
    <property type="match status" value="1"/>
</dbReference>
<organism evidence="15 16">
    <name type="scientific">Mus caroli</name>
    <name type="common">Ryukyu mouse</name>
    <name type="synonym">Ricefield mouse</name>
    <dbReference type="NCBI Taxonomy" id="10089"/>
    <lineage>
        <taxon>Eukaryota</taxon>
        <taxon>Metazoa</taxon>
        <taxon>Chordata</taxon>
        <taxon>Craniata</taxon>
        <taxon>Vertebrata</taxon>
        <taxon>Euteleostomi</taxon>
        <taxon>Mammalia</taxon>
        <taxon>Eutheria</taxon>
        <taxon>Euarchontoglires</taxon>
        <taxon>Glires</taxon>
        <taxon>Rodentia</taxon>
        <taxon>Myomorpha</taxon>
        <taxon>Muroidea</taxon>
        <taxon>Muridae</taxon>
        <taxon>Murinae</taxon>
        <taxon>Mus</taxon>
        <taxon>Mus</taxon>
    </lineage>
</organism>
<keyword evidence="5 13" id="KW-0349">Heme</keyword>
<dbReference type="InterPro" id="IPR001128">
    <property type="entry name" value="Cyt_P450"/>
</dbReference>
<evidence type="ECO:0000256" key="13">
    <source>
        <dbReference type="PIRSR" id="PIRSR602401-1"/>
    </source>
</evidence>
<sequence length="457" mass="52445">MGFFRMPQLDLSWLGLRLEASSPWLLLLLIGASWLLARVLTQTYIFYRTYHHLCDFPQPPKWNWFLGHLGMITPTEHGLKEVTNLVATYPQGFMTWLGPIIPIITLCHPDIIRSVLSASELKMDFGSQLQTTGNRHDHISSVDTDCLVDKRNPSEYISAILELSALVAKRYQQLLLHIDSLYQLTCSGRRFHKACHLVHSFTDAVIQDRRCTLPSKHEDDVLKAKAKSKTLDFIDVLLLSKDEDGKELSDEDIRAEADTFMFEGHDTTASGLSWILYNLARHPEYQERCRQEVQELLRDRKSTEIEWDDLAQLPFLTMCIKESLRLHPPVTVISRRCTQDIVLPDGRVIPKGVICIINIFATHHNPTVWPDPEVYDPFRFDPENIKDRSPLAFIPFSAGPRNCIGQTFAMNEMKVALALTLLRFRVLPDDKEPLRKPELILRAEGGLWLRVEPLSTQ</sequence>
<dbReference type="GO" id="GO:0050051">
    <property type="term" value="F:leukotriene-B4 20-monooxygenase activity"/>
    <property type="evidence" value="ECO:0007669"/>
    <property type="project" value="TreeGrafter"/>
</dbReference>
<evidence type="ECO:0000256" key="12">
    <source>
        <dbReference type="ARBA" id="ARBA00023136"/>
    </source>
</evidence>
<evidence type="ECO:0000313" key="15">
    <source>
        <dbReference type="Proteomes" id="UP000515126"/>
    </source>
</evidence>
<dbReference type="GeneID" id="110312471"/>
<keyword evidence="9 14" id="KW-0560">Oxidoreductase</keyword>
<dbReference type="GO" id="GO:0020037">
    <property type="term" value="F:heme binding"/>
    <property type="evidence" value="ECO:0007669"/>
    <property type="project" value="InterPro"/>
</dbReference>
<evidence type="ECO:0000256" key="3">
    <source>
        <dbReference type="ARBA" id="ARBA00004586"/>
    </source>
</evidence>